<evidence type="ECO:0000256" key="6">
    <source>
        <dbReference type="ARBA" id="ARBA00023136"/>
    </source>
</evidence>
<feature type="signal peptide" evidence="8">
    <location>
        <begin position="1"/>
        <end position="24"/>
    </location>
</feature>
<sequence length="372" mass="40667">MTRSMWLMVLWACVLAFQSTSVDASSYFVFDLVDTEEDCYKEDVVSRSVNSDIFLHFEILEPLATDAIDVRLTSPSGRDVQAWPLSKGNHSSILVRESGLYTVCFTKTASSSRRLSILYAFDHASIGSRTLTRLPASTSTIVRAKPDETSYTELNLETSANGDVQSMGLVQFPFSGVSKSIIHDNTRIMLSFSVEYASAADVAVSVALVAGGLKHPSTWNAMAEHVTSFVAKANQAMVATTGGTIFFDITDDVTAAMQAEEYPSIVYSVQVLNGSARLTGNAHAFVAHYPVITFEDIGLDVMREIGHFRYAVWDLKGELISIIQNERHSRNTAEAVLSRVVWGTVLTNVVLVALAVGQVLYVRTLIGTGYSF</sequence>
<dbReference type="EMBL" id="KI913124">
    <property type="protein sequence ID" value="ETV81052.1"/>
    <property type="molecule type" value="Genomic_DNA"/>
</dbReference>
<evidence type="ECO:0000256" key="5">
    <source>
        <dbReference type="ARBA" id="ARBA00022989"/>
    </source>
</evidence>
<evidence type="ECO:0000256" key="3">
    <source>
        <dbReference type="ARBA" id="ARBA00022692"/>
    </source>
</evidence>
<keyword evidence="5 7" id="KW-1133">Transmembrane helix</keyword>
<evidence type="ECO:0000256" key="1">
    <source>
        <dbReference type="ARBA" id="ARBA00004479"/>
    </source>
</evidence>
<dbReference type="OrthoDB" id="62956at2759"/>
<dbReference type="PANTHER" id="PTHR22811">
    <property type="entry name" value="TRANSMEMBRANE EMP24 DOMAIN-CONTAINING PROTEIN"/>
    <property type="match status" value="1"/>
</dbReference>
<comment type="subcellular location">
    <subcellularLocation>
        <location evidence="1">Membrane</location>
        <topology evidence="1">Single-pass type I membrane protein</topology>
    </subcellularLocation>
</comment>
<dbReference type="VEuPathDB" id="FungiDB:H257_05677"/>
<evidence type="ECO:0000256" key="4">
    <source>
        <dbReference type="ARBA" id="ARBA00022729"/>
    </source>
</evidence>
<feature type="domain" description="GOLD" evidence="9">
    <location>
        <begin position="37"/>
        <end position="123"/>
    </location>
</feature>
<accession>W4GN17</accession>
<evidence type="ECO:0000256" key="2">
    <source>
        <dbReference type="ARBA" id="ARBA00007104"/>
    </source>
</evidence>
<proteinExistence type="inferred from homology"/>
<dbReference type="SMART" id="SM01190">
    <property type="entry name" value="EMP24_GP25L"/>
    <property type="match status" value="1"/>
</dbReference>
<evidence type="ECO:0000256" key="8">
    <source>
        <dbReference type="SAM" id="SignalP"/>
    </source>
</evidence>
<dbReference type="GO" id="GO:0016020">
    <property type="term" value="C:membrane"/>
    <property type="evidence" value="ECO:0007669"/>
    <property type="project" value="UniProtKB-SubCell"/>
</dbReference>
<protein>
    <recommendedName>
        <fullName evidence="9">GOLD domain-containing protein</fullName>
    </recommendedName>
</protein>
<evidence type="ECO:0000256" key="7">
    <source>
        <dbReference type="SAM" id="Phobius"/>
    </source>
</evidence>
<organism evidence="10">
    <name type="scientific">Aphanomyces astaci</name>
    <name type="common">Crayfish plague agent</name>
    <dbReference type="NCBI Taxonomy" id="112090"/>
    <lineage>
        <taxon>Eukaryota</taxon>
        <taxon>Sar</taxon>
        <taxon>Stramenopiles</taxon>
        <taxon>Oomycota</taxon>
        <taxon>Saprolegniomycetes</taxon>
        <taxon>Saprolegniales</taxon>
        <taxon>Verrucalvaceae</taxon>
        <taxon>Aphanomyces</taxon>
    </lineage>
</organism>
<evidence type="ECO:0000259" key="9">
    <source>
        <dbReference type="PROSITE" id="PS50866"/>
    </source>
</evidence>
<dbReference type="RefSeq" id="XP_009828910.1">
    <property type="nucleotide sequence ID" value="XM_009830608.1"/>
</dbReference>
<keyword evidence="6 7" id="KW-0472">Membrane</keyword>
<dbReference type="AlphaFoldDB" id="W4GN17"/>
<dbReference type="GeneID" id="20807673"/>
<feature type="chain" id="PRO_5004841133" description="GOLD domain-containing protein" evidence="8">
    <location>
        <begin position="25"/>
        <end position="372"/>
    </location>
</feature>
<feature type="transmembrane region" description="Helical" evidence="7">
    <location>
        <begin position="340"/>
        <end position="362"/>
    </location>
</feature>
<dbReference type="InterPro" id="IPR009038">
    <property type="entry name" value="GOLD_dom"/>
</dbReference>
<keyword evidence="4 8" id="KW-0732">Signal</keyword>
<dbReference type="Pfam" id="PF01105">
    <property type="entry name" value="EMP24_GP25L"/>
    <property type="match status" value="2"/>
</dbReference>
<comment type="similarity">
    <text evidence="2">Belongs to the EMP24/GP25L family.</text>
</comment>
<gene>
    <name evidence="10" type="ORF">H257_05677</name>
</gene>
<evidence type="ECO:0000313" key="10">
    <source>
        <dbReference type="EMBL" id="ETV81052.1"/>
    </source>
</evidence>
<reference evidence="10" key="1">
    <citation type="submission" date="2013-12" db="EMBL/GenBank/DDBJ databases">
        <title>The Genome Sequence of Aphanomyces astaci APO3.</title>
        <authorList>
            <consortium name="The Broad Institute Genomics Platform"/>
            <person name="Russ C."/>
            <person name="Tyler B."/>
            <person name="van West P."/>
            <person name="Dieguez-Uribeondo J."/>
            <person name="Young S.K."/>
            <person name="Zeng Q."/>
            <person name="Gargeya S."/>
            <person name="Fitzgerald M."/>
            <person name="Abouelleil A."/>
            <person name="Alvarado L."/>
            <person name="Chapman S.B."/>
            <person name="Gainer-Dewar J."/>
            <person name="Goldberg J."/>
            <person name="Griggs A."/>
            <person name="Gujja S."/>
            <person name="Hansen M."/>
            <person name="Howarth C."/>
            <person name="Imamovic A."/>
            <person name="Ireland A."/>
            <person name="Larimer J."/>
            <person name="McCowan C."/>
            <person name="Murphy C."/>
            <person name="Pearson M."/>
            <person name="Poon T.W."/>
            <person name="Priest M."/>
            <person name="Roberts A."/>
            <person name="Saif S."/>
            <person name="Shea T."/>
            <person name="Sykes S."/>
            <person name="Wortman J."/>
            <person name="Nusbaum C."/>
            <person name="Birren B."/>
        </authorList>
    </citation>
    <scope>NUCLEOTIDE SEQUENCE [LARGE SCALE GENOMIC DNA]</scope>
    <source>
        <strain evidence="10">APO3</strain>
    </source>
</reference>
<name>W4GN17_APHAT</name>
<dbReference type="InterPro" id="IPR015720">
    <property type="entry name" value="Emp24-like"/>
</dbReference>
<dbReference type="PROSITE" id="PS50866">
    <property type="entry name" value="GOLD"/>
    <property type="match status" value="1"/>
</dbReference>
<dbReference type="STRING" id="112090.W4GN17"/>
<keyword evidence="3 7" id="KW-0812">Transmembrane</keyword>